<keyword evidence="2" id="KW-0812">Transmembrane</keyword>
<name>A0A8D5GAD9_9PROT</name>
<evidence type="ECO:0000256" key="1">
    <source>
        <dbReference type="SAM" id="MobiDB-lite"/>
    </source>
</evidence>
<sequence>MKQVSHIKHTTHPKSNIPRAKKSASGSGILLANWHLKTVYIGCLWVSVSGLLWFVSHDILQAEPNDFQRWSLILHGAGSFIATMIFGSIAVQHLIMGWKMQRNRISGITLISVFSALILTAFLLYYGSEEMHDYVRWTHIIIGILSFVILPLHIYLGRRSRAKTVSAH</sequence>
<keyword evidence="2" id="KW-0472">Membrane</keyword>
<dbReference type="Proteomes" id="UP000826722">
    <property type="component" value="Chromosome"/>
</dbReference>
<organism evidence="3 4">
    <name type="scientific">Methyloradius palustris</name>
    <dbReference type="NCBI Taxonomy" id="2778876"/>
    <lineage>
        <taxon>Bacteria</taxon>
        <taxon>Pseudomonadati</taxon>
        <taxon>Pseudomonadota</taxon>
        <taxon>Betaproteobacteria</taxon>
        <taxon>Nitrosomonadales</taxon>
        <taxon>Methylophilaceae</taxon>
        <taxon>Methyloradius</taxon>
    </lineage>
</organism>
<evidence type="ECO:0000313" key="4">
    <source>
        <dbReference type="Proteomes" id="UP000826722"/>
    </source>
</evidence>
<feature type="compositionally biased region" description="Basic residues" evidence="1">
    <location>
        <begin position="1"/>
        <end position="12"/>
    </location>
</feature>
<feature type="transmembrane region" description="Helical" evidence="2">
    <location>
        <begin position="134"/>
        <end position="156"/>
    </location>
</feature>
<protein>
    <recommendedName>
        <fullName evidence="5">DUF4405 domain-containing protein</fullName>
    </recommendedName>
</protein>
<evidence type="ECO:0000256" key="2">
    <source>
        <dbReference type="SAM" id="Phobius"/>
    </source>
</evidence>
<evidence type="ECO:0000313" key="3">
    <source>
        <dbReference type="EMBL" id="BCM23928.1"/>
    </source>
</evidence>
<feature type="transmembrane region" description="Helical" evidence="2">
    <location>
        <begin position="107"/>
        <end position="128"/>
    </location>
</feature>
<dbReference type="AlphaFoldDB" id="A0A8D5GAD9"/>
<dbReference type="EMBL" id="AP024110">
    <property type="protein sequence ID" value="BCM23928.1"/>
    <property type="molecule type" value="Genomic_DNA"/>
</dbReference>
<dbReference type="KEGG" id="mpau:ZMTM_01870"/>
<keyword evidence="4" id="KW-1185">Reference proteome</keyword>
<proteinExistence type="predicted"/>
<feature type="transmembrane region" description="Helical" evidence="2">
    <location>
        <begin position="39"/>
        <end position="60"/>
    </location>
</feature>
<dbReference type="RefSeq" id="WP_221764502.1">
    <property type="nucleotide sequence ID" value="NZ_AP024110.1"/>
</dbReference>
<feature type="region of interest" description="Disordered" evidence="1">
    <location>
        <begin position="1"/>
        <end position="22"/>
    </location>
</feature>
<reference evidence="3" key="1">
    <citation type="journal article" date="2021" name="Arch. Microbiol.">
        <title>Methyloradius palustris gen. nov., sp. nov., a methanol-oxidizing bacterium isolated from snow.</title>
        <authorList>
            <person name="Miyadera T."/>
            <person name="Kojima H."/>
            <person name="Fukui M."/>
        </authorList>
    </citation>
    <scope>NUCLEOTIDE SEQUENCE</scope>
    <source>
        <strain evidence="3">Zm11</strain>
    </source>
</reference>
<evidence type="ECO:0008006" key="5">
    <source>
        <dbReference type="Google" id="ProtNLM"/>
    </source>
</evidence>
<keyword evidence="2" id="KW-1133">Transmembrane helix</keyword>
<accession>A0A8D5GAD9</accession>
<feature type="transmembrane region" description="Helical" evidence="2">
    <location>
        <begin position="72"/>
        <end position="95"/>
    </location>
</feature>
<gene>
    <name evidence="3" type="ORF">ZMTM_01870</name>
</gene>